<name>A0A1H5RQW0_9CLOT</name>
<dbReference type="PANTHER" id="PTHR45138">
    <property type="entry name" value="REGULATORY COMPONENTS OF SENSORY TRANSDUCTION SYSTEM"/>
    <property type="match status" value="1"/>
</dbReference>
<dbReference type="NCBIfam" id="TIGR00254">
    <property type="entry name" value="GGDEF"/>
    <property type="match status" value="1"/>
</dbReference>
<evidence type="ECO:0000313" key="3">
    <source>
        <dbReference type="Proteomes" id="UP000242850"/>
    </source>
</evidence>
<dbReference type="GO" id="GO:0005886">
    <property type="term" value="C:plasma membrane"/>
    <property type="evidence" value="ECO:0007669"/>
    <property type="project" value="TreeGrafter"/>
</dbReference>
<dbReference type="InterPro" id="IPR043128">
    <property type="entry name" value="Rev_trsase/Diguanyl_cyclase"/>
</dbReference>
<dbReference type="AlphaFoldDB" id="A0A1H5RQW0"/>
<evidence type="ECO:0000313" key="2">
    <source>
        <dbReference type="EMBL" id="SEF39967.1"/>
    </source>
</evidence>
<dbReference type="Proteomes" id="UP000242850">
    <property type="component" value="Unassembled WGS sequence"/>
</dbReference>
<dbReference type="Gene3D" id="3.30.70.270">
    <property type="match status" value="1"/>
</dbReference>
<reference evidence="3" key="1">
    <citation type="submission" date="2016-10" db="EMBL/GenBank/DDBJ databases">
        <authorList>
            <person name="Varghese N."/>
            <person name="Submissions S."/>
        </authorList>
    </citation>
    <scope>NUCLEOTIDE SEQUENCE [LARGE SCALE GENOMIC DNA]</scope>
    <source>
        <strain evidence="3">DSM 5463</strain>
    </source>
</reference>
<dbReference type="EMBL" id="FNUK01000001">
    <property type="protein sequence ID" value="SEF39967.1"/>
    <property type="molecule type" value="Genomic_DNA"/>
</dbReference>
<dbReference type="InterPro" id="IPR029787">
    <property type="entry name" value="Nucleotide_cyclase"/>
</dbReference>
<dbReference type="SMART" id="SM00267">
    <property type="entry name" value="GGDEF"/>
    <property type="match status" value="1"/>
</dbReference>
<protein>
    <submittedName>
        <fullName evidence="2">Diguanylate cyclase (GGDEF) domain-containing protein</fullName>
    </submittedName>
</protein>
<accession>A0A1H5RQW0</accession>
<dbReference type="Pfam" id="PF00990">
    <property type="entry name" value="GGDEF"/>
    <property type="match status" value="1"/>
</dbReference>
<dbReference type="InterPro" id="IPR000160">
    <property type="entry name" value="GGDEF_dom"/>
</dbReference>
<organism evidence="2 3">
    <name type="scientific">Caloramator fervidus</name>
    <dbReference type="NCBI Taxonomy" id="29344"/>
    <lineage>
        <taxon>Bacteria</taxon>
        <taxon>Bacillati</taxon>
        <taxon>Bacillota</taxon>
        <taxon>Clostridia</taxon>
        <taxon>Eubacteriales</taxon>
        <taxon>Clostridiaceae</taxon>
        <taxon>Caloramator</taxon>
    </lineage>
</organism>
<dbReference type="GO" id="GO:0043709">
    <property type="term" value="P:cell adhesion involved in single-species biofilm formation"/>
    <property type="evidence" value="ECO:0007669"/>
    <property type="project" value="TreeGrafter"/>
</dbReference>
<feature type="domain" description="GGDEF" evidence="1">
    <location>
        <begin position="127"/>
        <end position="258"/>
    </location>
</feature>
<dbReference type="InterPro" id="IPR050469">
    <property type="entry name" value="Diguanylate_Cyclase"/>
</dbReference>
<dbReference type="PANTHER" id="PTHR45138:SF9">
    <property type="entry name" value="DIGUANYLATE CYCLASE DGCM-RELATED"/>
    <property type="match status" value="1"/>
</dbReference>
<dbReference type="GO" id="GO:1902201">
    <property type="term" value="P:negative regulation of bacterial-type flagellum-dependent cell motility"/>
    <property type="evidence" value="ECO:0007669"/>
    <property type="project" value="TreeGrafter"/>
</dbReference>
<evidence type="ECO:0000259" key="1">
    <source>
        <dbReference type="PROSITE" id="PS50887"/>
    </source>
</evidence>
<dbReference type="SUPFAM" id="SSF55073">
    <property type="entry name" value="Nucleotide cyclase"/>
    <property type="match status" value="1"/>
</dbReference>
<dbReference type="CDD" id="cd01949">
    <property type="entry name" value="GGDEF"/>
    <property type="match status" value="1"/>
</dbReference>
<keyword evidence="3" id="KW-1185">Reference proteome</keyword>
<sequence>MRMFLNKYKSYLKDYIFNGGDETILMNAFDELLEFLDPTLSEAVNILDVHVKALEDVLNVDKDNDLVQWIYIQRANEFLAQIFMYIDSMILSLREEVERDALTGLNNRLALSRILSSLWFEYKKNKKSLSLALLDLDNFKKVNDTYGHIVGDKVLKEVANVLKSNTRGNDIAFRFGGEEFIVLFPNSNCIQAKVPAERIRKQVEDLIITDYNIRITVSIGIASLEDNPESMDELIRFADDAMYQAKSEGKNRIVLYKDIKGIIMQ</sequence>
<dbReference type="FunFam" id="3.30.70.270:FF:000001">
    <property type="entry name" value="Diguanylate cyclase domain protein"/>
    <property type="match status" value="1"/>
</dbReference>
<proteinExistence type="predicted"/>
<dbReference type="GO" id="GO:0052621">
    <property type="term" value="F:diguanylate cyclase activity"/>
    <property type="evidence" value="ECO:0007669"/>
    <property type="project" value="TreeGrafter"/>
</dbReference>
<gene>
    <name evidence="2" type="ORF">SAMN05660865_00143</name>
</gene>
<dbReference type="PROSITE" id="PS50887">
    <property type="entry name" value="GGDEF"/>
    <property type="match status" value="1"/>
</dbReference>